<dbReference type="GO" id="GO:0009150">
    <property type="term" value="P:purine ribonucleotide metabolic process"/>
    <property type="evidence" value="ECO:0007669"/>
    <property type="project" value="TreeGrafter"/>
</dbReference>
<sequence length="140" mass="15245">MRDEQCIFCRIAAGEVPCAKIYESERLLAFLDIAPSMKGHTLLVPKEHYRTLLDLPSDLGEEILAALKVVGRAVMEGTGADGLNFGVNTNAAAGQVVMHAHFHLIPRFAGDGLKLWGQTSYAGKEEMNDYAQRIASAVRS</sequence>
<feature type="active site" description="Tele-AMP-histidine intermediate" evidence="1">
    <location>
        <position position="101"/>
    </location>
</feature>
<dbReference type="SUPFAM" id="SSF54197">
    <property type="entry name" value="HIT-like"/>
    <property type="match status" value="1"/>
</dbReference>
<dbReference type="EMBL" id="CP003221">
    <property type="protein sequence ID" value="EGJ49196.1"/>
    <property type="molecule type" value="Genomic_DNA"/>
</dbReference>
<feature type="short sequence motif" description="Histidine triad motif" evidence="2 3">
    <location>
        <begin position="99"/>
        <end position="103"/>
    </location>
</feature>
<protein>
    <submittedName>
        <fullName evidence="5">Histidine triad (HIT) protein</fullName>
    </submittedName>
</protein>
<dbReference type="KEGG" id="daf:Desaf_0845"/>
<dbReference type="InterPro" id="IPR039384">
    <property type="entry name" value="HINT"/>
</dbReference>
<proteinExistence type="predicted"/>
<name>F3YW93_DESAF</name>
<dbReference type="PROSITE" id="PS51084">
    <property type="entry name" value="HIT_2"/>
    <property type="match status" value="1"/>
</dbReference>
<feature type="domain" description="HIT" evidence="4">
    <location>
        <begin position="7"/>
        <end position="114"/>
    </location>
</feature>
<evidence type="ECO:0000313" key="6">
    <source>
        <dbReference type="Proteomes" id="UP000007844"/>
    </source>
</evidence>
<evidence type="ECO:0000313" key="5">
    <source>
        <dbReference type="EMBL" id="EGJ49196.1"/>
    </source>
</evidence>
<dbReference type="Pfam" id="PF01230">
    <property type="entry name" value="HIT"/>
    <property type="match status" value="1"/>
</dbReference>
<organism evidence="5 6">
    <name type="scientific">Desulfocurvibacter africanus subsp. africanus str. Walvis Bay</name>
    <dbReference type="NCBI Taxonomy" id="690850"/>
    <lineage>
        <taxon>Bacteria</taxon>
        <taxon>Pseudomonadati</taxon>
        <taxon>Thermodesulfobacteriota</taxon>
        <taxon>Desulfovibrionia</taxon>
        <taxon>Desulfovibrionales</taxon>
        <taxon>Desulfovibrionaceae</taxon>
        <taxon>Desulfocurvibacter</taxon>
    </lineage>
</organism>
<dbReference type="PRINTS" id="PR00332">
    <property type="entry name" value="HISTRIAD"/>
</dbReference>
<evidence type="ECO:0000259" key="4">
    <source>
        <dbReference type="PROSITE" id="PS51084"/>
    </source>
</evidence>
<dbReference type="Gene3D" id="3.30.428.10">
    <property type="entry name" value="HIT-like"/>
    <property type="match status" value="1"/>
</dbReference>
<dbReference type="GO" id="GO:0006790">
    <property type="term" value="P:sulfur compound metabolic process"/>
    <property type="evidence" value="ECO:0007669"/>
    <property type="project" value="TreeGrafter"/>
</dbReference>
<evidence type="ECO:0000256" key="1">
    <source>
        <dbReference type="PIRSR" id="PIRSR601310-1"/>
    </source>
</evidence>
<dbReference type="Proteomes" id="UP000007844">
    <property type="component" value="Chromosome"/>
</dbReference>
<reference evidence="5 6" key="1">
    <citation type="journal article" date="2011" name="J. Bacteriol.">
        <title>Genome sequence of the mercury-methylating and pleomorphic Desulfovibrio africanus Strain Walvis Bay.</title>
        <authorList>
            <person name="Brown S.D."/>
            <person name="Wall J.D."/>
            <person name="Kucken A.M."/>
            <person name="Gilmour C.C."/>
            <person name="Podar M."/>
            <person name="Brandt C.C."/>
            <person name="Teshima H."/>
            <person name="Detter J.C."/>
            <person name="Han C.S."/>
            <person name="Land M.L."/>
            <person name="Lucas S."/>
            <person name="Han J."/>
            <person name="Pennacchio L."/>
            <person name="Nolan M."/>
            <person name="Pitluck S."/>
            <person name="Woyke T."/>
            <person name="Goodwin L."/>
            <person name="Palumbo A.V."/>
            <person name="Elias D.A."/>
        </authorList>
    </citation>
    <scope>NUCLEOTIDE SEQUENCE [LARGE SCALE GENOMIC DNA]</scope>
    <source>
        <strain evidence="5 6">Walvis Bay</strain>
    </source>
</reference>
<dbReference type="RefSeq" id="WP_005986148.1">
    <property type="nucleotide sequence ID" value="NC_016629.1"/>
</dbReference>
<keyword evidence="6" id="KW-1185">Reference proteome</keyword>
<dbReference type="InterPro" id="IPR001310">
    <property type="entry name" value="Histidine_triad_HIT"/>
</dbReference>
<dbReference type="eggNOG" id="COG0537">
    <property type="taxonomic scope" value="Bacteria"/>
</dbReference>
<accession>F3YW93</accession>
<dbReference type="AlphaFoldDB" id="F3YW93"/>
<evidence type="ECO:0000256" key="2">
    <source>
        <dbReference type="PIRSR" id="PIRSR601310-3"/>
    </source>
</evidence>
<dbReference type="PANTHER" id="PTHR47670">
    <property type="entry name" value="ADENYLYLSULFATASE HINT3"/>
    <property type="match status" value="1"/>
</dbReference>
<dbReference type="CDD" id="cd01277">
    <property type="entry name" value="HINT_subgroup"/>
    <property type="match status" value="1"/>
</dbReference>
<dbReference type="PANTHER" id="PTHR47670:SF1">
    <property type="entry name" value="ADENYLYLSULFATASE HINT3"/>
    <property type="match status" value="1"/>
</dbReference>
<dbReference type="InterPro" id="IPR036265">
    <property type="entry name" value="HIT-like_sf"/>
</dbReference>
<gene>
    <name evidence="5" type="ORF">Desaf_0845</name>
</gene>
<dbReference type="HOGENOM" id="CLU_056776_3_2_7"/>
<dbReference type="InterPro" id="IPR011146">
    <property type="entry name" value="HIT-like"/>
</dbReference>
<dbReference type="GO" id="GO:0047627">
    <property type="term" value="F:adenylylsulfatase activity"/>
    <property type="evidence" value="ECO:0007669"/>
    <property type="project" value="TreeGrafter"/>
</dbReference>
<dbReference type="STRING" id="690850.Desaf_0845"/>
<evidence type="ECO:0000256" key="3">
    <source>
        <dbReference type="PROSITE-ProRule" id="PRU00464"/>
    </source>
</evidence>